<evidence type="ECO:0008006" key="3">
    <source>
        <dbReference type="Google" id="ProtNLM"/>
    </source>
</evidence>
<gene>
    <name evidence="2" type="ORF">BB934_32205</name>
</gene>
<dbReference type="SUPFAM" id="SSF50969">
    <property type="entry name" value="YVTN repeat-like/Quinoprotein amine dehydrogenase"/>
    <property type="match status" value="1"/>
</dbReference>
<dbReference type="KEGG" id="moc:BB934_32205"/>
<dbReference type="PANTHER" id="PTHR47197:SF3">
    <property type="entry name" value="DIHYDRO-HEME D1 DEHYDROGENASE"/>
    <property type="match status" value="1"/>
</dbReference>
<dbReference type="AlphaFoldDB" id="A0A1B2ESU1"/>
<protein>
    <recommendedName>
        <fullName evidence="3">SMP-30/Gluconolactonase/LRE-like region domain-containing protein</fullName>
    </recommendedName>
</protein>
<geneLocation type="plasmid" evidence="2">
    <name>unnamed1</name>
</geneLocation>
<reference evidence="2" key="1">
    <citation type="submission" date="2016-07" db="EMBL/GenBank/DDBJ databases">
        <title>Microvirga ossetica sp. nov. a new species of rhizobia isolated from root nodules of the legume species Vicia alpestris Steven originated from North Ossetia region in the Caucasus.</title>
        <authorList>
            <person name="Safronova V.I."/>
            <person name="Kuznetsova I.G."/>
            <person name="Sazanova A.L."/>
            <person name="Belimov A."/>
            <person name="Andronov E."/>
            <person name="Osledkin Y.S."/>
            <person name="Onishchuk O.P."/>
            <person name="Kurchak O.N."/>
            <person name="Shaposhnikov A.I."/>
            <person name="Willems A."/>
            <person name="Tikhonovich I.A."/>
        </authorList>
    </citation>
    <scope>NUCLEOTIDE SEQUENCE [LARGE SCALE GENOMIC DNA]</scope>
    <source>
        <strain evidence="2">V5/3M</strain>
        <plasmid evidence="2">unnamed1</plasmid>
    </source>
</reference>
<proteinExistence type="predicted"/>
<evidence type="ECO:0000256" key="1">
    <source>
        <dbReference type="SAM" id="SignalP"/>
    </source>
</evidence>
<dbReference type="OrthoDB" id="114286at2"/>
<evidence type="ECO:0000313" key="2">
    <source>
        <dbReference type="EMBL" id="ANY82892.1"/>
    </source>
</evidence>
<feature type="chain" id="PRO_5008536175" description="SMP-30/Gluconolactonase/LRE-like region domain-containing protein" evidence="1">
    <location>
        <begin position="22"/>
        <end position="321"/>
    </location>
</feature>
<keyword evidence="1" id="KW-0732">Signal</keyword>
<dbReference type="EMBL" id="CP016617">
    <property type="protein sequence ID" value="ANY82892.1"/>
    <property type="molecule type" value="Genomic_DNA"/>
</dbReference>
<dbReference type="PANTHER" id="PTHR47197">
    <property type="entry name" value="PROTEIN NIRF"/>
    <property type="match status" value="1"/>
</dbReference>
<feature type="signal peptide" evidence="1">
    <location>
        <begin position="1"/>
        <end position="21"/>
    </location>
</feature>
<dbReference type="Gene3D" id="2.130.10.10">
    <property type="entry name" value="YVTN repeat-like/Quinoprotein amine dehydrogenase"/>
    <property type="match status" value="1"/>
</dbReference>
<accession>A0A1B2ESU1</accession>
<name>A0A1B2ESU1_9HYPH</name>
<dbReference type="InterPro" id="IPR011044">
    <property type="entry name" value="Quino_amine_DH_bsu"/>
</dbReference>
<dbReference type="InterPro" id="IPR015943">
    <property type="entry name" value="WD40/YVTN_repeat-like_dom_sf"/>
</dbReference>
<keyword evidence="2" id="KW-0614">Plasmid</keyword>
<dbReference type="InterPro" id="IPR051200">
    <property type="entry name" value="Host-pathogen_enzymatic-act"/>
</dbReference>
<dbReference type="RefSeq" id="WP_099513990.1">
    <property type="nucleotide sequence ID" value="NZ_CP016617.1"/>
</dbReference>
<organism evidence="2">
    <name type="scientific">Microvirga ossetica</name>
    <dbReference type="NCBI Taxonomy" id="1882682"/>
    <lineage>
        <taxon>Bacteria</taxon>
        <taxon>Pseudomonadati</taxon>
        <taxon>Pseudomonadota</taxon>
        <taxon>Alphaproteobacteria</taxon>
        <taxon>Hyphomicrobiales</taxon>
        <taxon>Methylobacteriaceae</taxon>
        <taxon>Microvirga</taxon>
    </lineage>
</organism>
<sequence length="321" mass="33465">MARTLILLSLPILGSPSLGLAAEELPATSLIMQTEIPRGGDFLGFGFGSLWMMARSADPALSGGPLVRVDAADNSVLAIELGSFGRYRAMAVGEGAVWVPATSRDLILKIDPGANKLVQEIPAQMVASEGSIGAGEGGVWVVTAAESSPTKDTVLTRYNSQTGAVEANIPLPSGSAGIVVDFGSVWVTGSENGELYRIDPKSNAIVSTTRLHDKPRFIASGEGSIWVLNQGDGTVQRIDGRSGEVLATIETIGRLDGGDIVCGGGYVWISVPGTPVAQIDPRTNTLIRRFTGSGPMGDAIRYGAGSLWVSGKAIHRIRPPD</sequence>